<gene>
    <name evidence="1" type="ORF">AFUS01_LOCUS25717</name>
</gene>
<dbReference type="OrthoDB" id="1888931at2759"/>
<dbReference type="AlphaFoldDB" id="A0A8J2KC85"/>
<organism evidence="1 2">
    <name type="scientific">Allacma fusca</name>
    <dbReference type="NCBI Taxonomy" id="39272"/>
    <lineage>
        <taxon>Eukaryota</taxon>
        <taxon>Metazoa</taxon>
        <taxon>Ecdysozoa</taxon>
        <taxon>Arthropoda</taxon>
        <taxon>Hexapoda</taxon>
        <taxon>Collembola</taxon>
        <taxon>Symphypleona</taxon>
        <taxon>Sminthuridae</taxon>
        <taxon>Allacma</taxon>
    </lineage>
</organism>
<accession>A0A8J2KC85</accession>
<dbReference type="EMBL" id="CAJVCH010333472">
    <property type="protein sequence ID" value="CAG7815011.1"/>
    <property type="molecule type" value="Genomic_DNA"/>
</dbReference>
<comment type="caution">
    <text evidence="1">The sequence shown here is derived from an EMBL/GenBank/DDBJ whole genome shotgun (WGS) entry which is preliminary data.</text>
</comment>
<reference evidence="1" key="1">
    <citation type="submission" date="2021-06" db="EMBL/GenBank/DDBJ databases">
        <authorList>
            <person name="Hodson N. C."/>
            <person name="Mongue J. A."/>
            <person name="Jaron S. K."/>
        </authorList>
    </citation>
    <scope>NUCLEOTIDE SEQUENCE</scope>
</reference>
<dbReference type="InterPro" id="IPR002347">
    <property type="entry name" value="SDR_fam"/>
</dbReference>
<proteinExistence type="predicted"/>
<feature type="non-terminal residue" evidence="1">
    <location>
        <position position="1"/>
    </location>
</feature>
<evidence type="ECO:0000313" key="1">
    <source>
        <dbReference type="EMBL" id="CAG7815011.1"/>
    </source>
</evidence>
<keyword evidence="2" id="KW-1185">Reference proteome</keyword>
<dbReference type="Proteomes" id="UP000708208">
    <property type="component" value="Unassembled WGS sequence"/>
</dbReference>
<name>A0A8J2KC85_9HEXA</name>
<sequence length="121" mass="13844">TYYGKVNLEGIYLWLPIKCLWRSNDWPHVIKVMKRFKEDVLDSLPMGRLGTVEELANLATYMLSDYSSWMTGETVTLDGGETVFNAGEFNKLTSVTDEQWDALARTIRDSNVKEKSKSSKL</sequence>
<protein>
    <submittedName>
        <fullName evidence="1">Uncharacterized protein</fullName>
    </submittedName>
</protein>
<dbReference type="Pfam" id="PF13561">
    <property type="entry name" value="adh_short_C2"/>
    <property type="match status" value="1"/>
</dbReference>
<evidence type="ECO:0000313" key="2">
    <source>
        <dbReference type="Proteomes" id="UP000708208"/>
    </source>
</evidence>